<dbReference type="Proteomes" id="UP001209878">
    <property type="component" value="Unassembled WGS sequence"/>
</dbReference>
<protein>
    <submittedName>
        <fullName evidence="2">Uncharacterized protein</fullName>
    </submittedName>
</protein>
<accession>A0AAD9K3A2</accession>
<evidence type="ECO:0000313" key="2">
    <source>
        <dbReference type="EMBL" id="KAK2163952.1"/>
    </source>
</evidence>
<sequence>MYTASHSDSCSLRLRDTRRERAVHSFRTKSARMSPPLRQTQHQLQHHVCRQAAVSRRTTRLSPRVSQRQHDMYTEMFRVKHNQHRATTTSNVHCVYSYFYRCASDCLFLFQH</sequence>
<keyword evidence="3" id="KW-1185">Reference proteome</keyword>
<reference evidence="2" key="1">
    <citation type="journal article" date="2023" name="Mol. Biol. Evol.">
        <title>Third-Generation Sequencing Reveals the Adaptive Role of the Epigenome in Three Deep-Sea Polychaetes.</title>
        <authorList>
            <person name="Perez M."/>
            <person name="Aroh O."/>
            <person name="Sun Y."/>
            <person name="Lan Y."/>
            <person name="Juniper S.K."/>
            <person name="Young C.R."/>
            <person name="Angers B."/>
            <person name="Qian P.Y."/>
        </authorList>
    </citation>
    <scope>NUCLEOTIDE SEQUENCE</scope>
    <source>
        <strain evidence="2">R07B-5</strain>
    </source>
</reference>
<organism evidence="2 3">
    <name type="scientific">Ridgeia piscesae</name>
    <name type="common">Tubeworm</name>
    <dbReference type="NCBI Taxonomy" id="27915"/>
    <lineage>
        <taxon>Eukaryota</taxon>
        <taxon>Metazoa</taxon>
        <taxon>Spiralia</taxon>
        <taxon>Lophotrochozoa</taxon>
        <taxon>Annelida</taxon>
        <taxon>Polychaeta</taxon>
        <taxon>Sedentaria</taxon>
        <taxon>Canalipalpata</taxon>
        <taxon>Sabellida</taxon>
        <taxon>Siboglinidae</taxon>
        <taxon>Ridgeia</taxon>
    </lineage>
</organism>
<dbReference type="EMBL" id="JAODUO010001439">
    <property type="protein sequence ID" value="KAK2163952.1"/>
    <property type="molecule type" value="Genomic_DNA"/>
</dbReference>
<comment type="caution">
    <text evidence="2">The sequence shown here is derived from an EMBL/GenBank/DDBJ whole genome shotgun (WGS) entry which is preliminary data.</text>
</comment>
<evidence type="ECO:0000313" key="3">
    <source>
        <dbReference type="Proteomes" id="UP001209878"/>
    </source>
</evidence>
<gene>
    <name evidence="2" type="ORF">NP493_1435g01001</name>
</gene>
<feature type="region of interest" description="Disordered" evidence="1">
    <location>
        <begin position="24"/>
        <end position="43"/>
    </location>
</feature>
<evidence type="ECO:0000256" key="1">
    <source>
        <dbReference type="SAM" id="MobiDB-lite"/>
    </source>
</evidence>
<dbReference type="AlphaFoldDB" id="A0AAD9K3A2"/>
<proteinExistence type="predicted"/>
<name>A0AAD9K3A2_RIDPI</name>